<dbReference type="NCBIfam" id="TIGR04223">
    <property type="entry name" value="quorum_AgrD"/>
    <property type="match status" value="1"/>
</dbReference>
<evidence type="ECO:0000313" key="2">
    <source>
        <dbReference type="Proteomes" id="UP000622687"/>
    </source>
</evidence>
<dbReference type="EMBL" id="JAEEGB010000017">
    <property type="protein sequence ID" value="MBI6873985.1"/>
    <property type="molecule type" value="Genomic_DNA"/>
</dbReference>
<protein>
    <submittedName>
        <fullName evidence="1">Cyclic lactone autoinducer peptide</fullName>
    </submittedName>
</protein>
<dbReference type="InterPro" id="IPR009229">
    <property type="entry name" value="AgrD"/>
</dbReference>
<organism evidence="1 2">
    <name type="scientific">Clostridium aciditolerans</name>
    <dbReference type="NCBI Taxonomy" id="339861"/>
    <lineage>
        <taxon>Bacteria</taxon>
        <taxon>Bacillati</taxon>
        <taxon>Bacillota</taxon>
        <taxon>Clostridia</taxon>
        <taxon>Eubacteriales</taxon>
        <taxon>Clostridiaceae</taxon>
        <taxon>Clostridium</taxon>
    </lineage>
</organism>
<comment type="caution">
    <text evidence="1">The sequence shown here is derived from an EMBL/GenBank/DDBJ whole genome shotgun (WGS) entry which is preliminary data.</text>
</comment>
<dbReference type="Proteomes" id="UP000622687">
    <property type="component" value="Unassembled WGS sequence"/>
</dbReference>
<name>A0A934I0W3_9CLOT</name>
<sequence length="46" mass="5058">MKLKKPSKSFFNKIGLCLIVFSAMIVNTTACYGLIGEPEPPKSLLE</sequence>
<evidence type="ECO:0000313" key="1">
    <source>
        <dbReference type="EMBL" id="MBI6873985.1"/>
    </source>
</evidence>
<dbReference type="RefSeq" id="WP_211143400.1">
    <property type="nucleotide sequence ID" value="NZ_JAEEGB010000017.1"/>
</dbReference>
<reference evidence="1" key="1">
    <citation type="submission" date="2020-12" db="EMBL/GenBank/DDBJ databases">
        <title>Clostridium thailandense sp. nov., a novel acetogenic bacterium isolated from peat land soil in Thailand.</title>
        <authorList>
            <person name="Chaikitkaew S."/>
            <person name="Birkeland N.K."/>
        </authorList>
    </citation>
    <scope>NUCLEOTIDE SEQUENCE</scope>
    <source>
        <strain evidence="1">DSM 17425</strain>
    </source>
</reference>
<keyword evidence="2" id="KW-1185">Reference proteome</keyword>
<accession>A0A934I0W3</accession>
<dbReference type="AlphaFoldDB" id="A0A934I0W3"/>
<gene>
    <name evidence="1" type="ORF">I6U51_14960</name>
</gene>
<proteinExistence type="predicted"/>